<name>A0AAE3ANA0_9FIRM</name>
<dbReference type="PROSITE" id="PS51257">
    <property type="entry name" value="PROKAR_LIPOPROTEIN"/>
    <property type="match status" value="1"/>
</dbReference>
<accession>A0AAE3ANA0</accession>
<protein>
    <submittedName>
        <fullName evidence="1">Uncharacterized protein</fullName>
    </submittedName>
</protein>
<dbReference type="EMBL" id="JAJEQC010000019">
    <property type="protein sequence ID" value="MCC2137905.1"/>
    <property type="molecule type" value="Genomic_DNA"/>
</dbReference>
<organism evidence="1 2">
    <name type="scientific">Hominenteromicrobium mulieris</name>
    <dbReference type="NCBI Taxonomy" id="2885357"/>
    <lineage>
        <taxon>Bacteria</taxon>
        <taxon>Bacillati</taxon>
        <taxon>Bacillota</taxon>
        <taxon>Clostridia</taxon>
        <taxon>Eubacteriales</taxon>
        <taxon>Oscillospiraceae</taxon>
        <taxon>Hominenteromicrobium</taxon>
    </lineage>
</organism>
<evidence type="ECO:0000313" key="1">
    <source>
        <dbReference type="EMBL" id="MCC2137905.1"/>
    </source>
</evidence>
<dbReference type="AlphaFoldDB" id="A0AAE3ANA0"/>
<evidence type="ECO:0000313" key="2">
    <source>
        <dbReference type="Proteomes" id="UP001199424"/>
    </source>
</evidence>
<proteinExistence type="predicted"/>
<gene>
    <name evidence="1" type="ORF">LKD31_12970</name>
</gene>
<comment type="caution">
    <text evidence="1">The sequence shown here is derived from an EMBL/GenBank/DDBJ whole genome shotgun (WGS) entry which is preliminary data.</text>
</comment>
<dbReference type="Proteomes" id="UP001199424">
    <property type="component" value="Unassembled WGS sequence"/>
</dbReference>
<dbReference type="RefSeq" id="WP_308450041.1">
    <property type="nucleotide sequence ID" value="NZ_JAJEQC010000019.1"/>
</dbReference>
<keyword evidence="2" id="KW-1185">Reference proteome</keyword>
<reference evidence="1" key="1">
    <citation type="submission" date="2021-10" db="EMBL/GenBank/DDBJ databases">
        <title>Anaerobic single-cell dispensing facilitates the cultivation of human gut bacteria.</title>
        <authorList>
            <person name="Afrizal A."/>
        </authorList>
    </citation>
    <scope>NUCLEOTIDE SEQUENCE</scope>
    <source>
        <strain evidence="1">CLA-AA-H250</strain>
    </source>
</reference>
<sequence>MKAYKRLLSGVLTVVLLLSGCGATVTAGLFKSKIGFIGETGKNNMKLYDEFKDWERQVSAPVAVVDEGIYLKRKGEVQQLSCGKNDLVWESEIAAIYNGRIYYVAPSSTVMTTTVNSGYQTGVTKGSTATWRCSVVSETYPKREDRKLLFSASLINLPGLKKYDYRASDSLNQIPNTCMEIPDIHYLGFFWIDRKLALADYDHVFEYNMMIDEVRAVRMDEYHLYENDVWAEVRDNGETLSLGNYKTDRRWSFGLDELNNEYAKQLYEIYQEELSAELEKEKAVNEAVGATNYLWSPITQLQFDKVIVVNSKIYFSVAYTSTDKANSLLLFEFDPWNETLSYADCIPLNKYIHNSALIPVIQPSTKLNYAN</sequence>